<dbReference type="InterPro" id="IPR035197">
    <property type="entry name" value="DUF5313"/>
</dbReference>
<organism evidence="2 3">
    <name type="scientific">Rhodococcus sovatensis</name>
    <dbReference type="NCBI Taxonomy" id="1805840"/>
    <lineage>
        <taxon>Bacteria</taxon>
        <taxon>Bacillati</taxon>
        <taxon>Actinomycetota</taxon>
        <taxon>Actinomycetes</taxon>
        <taxon>Mycobacteriales</taxon>
        <taxon>Nocardiaceae</taxon>
        <taxon>Rhodococcus</taxon>
    </lineage>
</organism>
<keyword evidence="1" id="KW-1133">Transmembrane helix</keyword>
<proteinExistence type="predicted"/>
<dbReference type="Proteomes" id="UP001432000">
    <property type="component" value="Chromosome"/>
</dbReference>
<dbReference type="EMBL" id="CP147846">
    <property type="protein sequence ID" value="WXG67628.1"/>
    <property type="molecule type" value="Genomic_DNA"/>
</dbReference>
<keyword evidence="1" id="KW-0812">Transmembrane</keyword>
<evidence type="ECO:0000313" key="3">
    <source>
        <dbReference type="Proteomes" id="UP001432000"/>
    </source>
</evidence>
<gene>
    <name evidence="2" type="ORF">WDS16_20705</name>
</gene>
<feature type="transmembrane region" description="Helical" evidence="1">
    <location>
        <begin position="72"/>
        <end position="89"/>
    </location>
</feature>
<evidence type="ECO:0000313" key="2">
    <source>
        <dbReference type="EMBL" id="WXG67628.1"/>
    </source>
</evidence>
<dbReference type="RefSeq" id="WP_338887307.1">
    <property type="nucleotide sequence ID" value="NZ_CP147846.1"/>
</dbReference>
<sequence>MTPAPRPNRGQVARYIAGRPLPEKFNDWVINDITGPGSTRHYATRCIVPLLPLLGACLLVPGPLFIRAGMSLILLLPFVYFMIALKPIYQRHRLVSHGLDPALLTAHKQQEIDDTVARYRLRYRPARRFEEPI</sequence>
<name>A0ABZ2PKG6_9NOCA</name>
<reference evidence="2 3" key="1">
    <citation type="submission" date="2024-03" db="EMBL/GenBank/DDBJ databases">
        <title>Natural products discovery in diverse microorganisms through a two-stage MS feature dereplication strategy.</title>
        <authorList>
            <person name="Zhang R."/>
        </authorList>
    </citation>
    <scope>NUCLEOTIDE SEQUENCE [LARGE SCALE GENOMIC DNA]</scope>
    <source>
        <strain evidence="2 3">18930</strain>
    </source>
</reference>
<accession>A0ABZ2PKG6</accession>
<evidence type="ECO:0000256" key="1">
    <source>
        <dbReference type="SAM" id="Phobius"/>
    </source>
</evidence>
<protein>
    <submittedName>
        <fullName evidence="2">DUF5313 family protein</fullName>
    </submittedName>
</protein>
<keyword evidence="1" id="KW-0472">Membrane</keyword>
<dbReference type="Pfam" id="PF17240">
    <property type="entry name" value="DUF5313"/>
    <property type="match status" value="1"/>
</dbReference>
<keyword evidence="3" id="KW-1185">Reference proteome</keyword>